<dbReference type="SUPFAM" id="SSF51445">
    <property type="entry name" value="(Trans)glycosidases"/>
    <property type="match status" value="1"/>
</dbReference>
<keyword evidence="9" id="KW-1185">Reference proteome</keyword>
<dbReference type="InterPro" id="IPR015882">
    <property type="entry name" value="HEX_bac_N"/>
</dbReference>
<evidence type="ECO:0000259" key="7">
    <source>
        <dbReference type="Pfam" id="PF02838"/>
    </source>
</evidence>
<dbReference type="EC" id="3.2.1.52" evidence="3"/>
<dbReference type="PANTHER" id="PTHR22600">
    <property type="entry name" value="BETA-HEXOSAMINIDASE"/>
    <property type="match status" value="1"/>
</dbReference>
<comment type="similarity">
    <text evidence="2">Belongs to the glycosyl hydrolase 20 family.</text>
</comment>
<dbReference type="Gene3D" id="3.30.379.10">
    <property type="entry name" value="Chitobiase/beta-hexosaminidase domain 2-like"/>
    <property type="match status" value="1"/>
</dbReference>
<proteinExistence type="inferred from homology"/>
<accession>A0ABY6ZF30</accession>
<dbReference type="InterPro" id="IPR029018">
    <property type="entry name" value="Hex-like_dom2"/>
</dbReference>
<dbReference type="RefSeq" id="WP_268005417.1">
    <property type="nucleotide sequence ID" value="NZ_BSUT01000001.1"/>
</dbReference>
<feature type="domain" description="Glycoside hydrolase family 20 catalytic" evidence="6">
    <location>
        <begin position="386"/>
        <end position="561"/>
    </location>
</feature>
<protein>
    <recommendedName>
        <fullName evidence="3">beta-N-acetylhexosaminidase</fullName>
        <ecNumber evidence="3">3.2.1.52</ecNumber>
    </recommendedName>
</protein>
<evidence type="ECO:0000256" key="1">
    <source>
        <dbReference type="ARBA" id="ARBA00001231"/>
    </source>
</evidence>
<dbReference type="SUPFAM" id="SSF55545">
    <property type="entry name" value="beta-N-acetylhexosaminidase-like domain"/>
    <property type="match status" value="1"/>
</dbReference>
<dbReference type="Pfam" id="PF02838">
    <property type="entry name" value="Glyco_hydro_20b"/>
    <property type="match status" value="1"/>
</dbReference>
<evidence type="ECO:0000256" key="3">
    <source>
        <dbReference type="ARBA" id="ARBA00012663"/>
    </source>
</evidence>
<dbReference type="Gene3D" id="2.60.120.260">
    <property type="entry name" value="Galactose-binding domain-like"/>
    <property type="match status" value="1"/>
</dbReference>
<comment type="catalytic activity">
    <reaction evidence="1">
        <text>Hydrolysis of terminal non-reducing N-acetyl-D-hexosamine residues in N-acetyl-beta-D-hexosaminides.</text>
        <dbReference type="EC" id="3.2.1.52"/>
    </reaction>
</comment>
<feature type="domain" description="Beta-hexosaminidase bacterial type N-terminal" evidence="7">
    <location>
        <begin position="186"/>
        <end position="328"/>
    </location>
</feature>
<evidence type="ECO:0000256" key="4">
    <source>
        <dbReference type="ARBA" id="ARBA00022801"/>
    </source>
</evidence>
<dbReference type="Gene3D" id="3.20.20.80">
    <property type="entry name" value="Glycosidases"/>
    <property type="match status" value="1"/>
</dbReference>
<dbReference type="InterPro" id="IPR025705">
    <property type="entry name" value="Beta_hexosaminidase_sua/sub"/>
</dbReference>
<dbReference type="PANTHER" id="PTHR22600:SF57">
    <property type="entry name" value="BETA-N-ACETYLHEXOSAMINIDASE"/>
    <property type="match status" value="1"/>
</dbReference>
<dbReference type="InterPro" id="IPR017853">
    <property type="entry name" value="GH"/>
</dbReference>
<reference evidence="8" key="1">
    <citation type="submission" date="2022-08" db="EMBL/GenBank/DDBJ databases">
        <title>Alicyclobacillus fastidiosus DSM 17978, complete genome.</title>
        <authorList>
            <person name="Wang Q."/>
            <person name="Cai R."/>
            <person name="Wang Z."/>
        </authorList>
    </citation>
    <scope>NUCLEOTIDE SEQUENCE</scope>
    <source>
        <strain evidence="8">DSM 17978</strain>
    </source>
</reference>
<evidence type="ECO:0000259" key="6">
    <source>
        <dbReference type="Pfam" id="PF00728"/>
    </source>
</evidence>
<evidence type="ECO:0000256" key="2">
    <source>
        <dbReference type="ARBA" id="ARBA00006285"/>
    </source>
</evidence>
<sequence>MVGQSQKKFVCNPDFTPGATGTKAADGWSINPETTCDDYAVELAAGPTGETGHVQIVRGKGRSAEYVWQKIDVRGEPSLTVRGWVKTVGDTTAQLRLFFMNRQGKLLKRAMSSHVLSETEWTLVELHTRVPEGSTEGTLFAISFTSGGLGESRWWSVDVRDGSPTEEAWTEDSRANDGRRTDLRAKVIPTPKEVNWGTDQFQISPESTLCVLARSGRSAIRACGNLQEVLTGRLGVPLNVRTDFDMQRDSTAVIATLAEDLQELRDLTGLDIPPVPEHKEGYIVYISKHLCVCAANTERGLFYATQTVIQMFPSEGDLVLPTCTIRDWPELPERCVHIFVDFLSLQHMRELIGNVIGRLKFNTVVLECSMTRWLSHPEIWQPEAGTRANLRAVQQMLQDAYVDVIPLIQSLGHSAWLFCHGRNMDICEDTSVPYAYNPLAPRTYEVLFEIYQEAIDLLRPSAFHIGHDEVRMVGEFPKSNRGKGIGFSSLFVEDVRKIAKFLTDQGIRPWMWADVAFSPDVAGEISKLPPDIVMVDWQYVPFRQYVSTEQLMKAGFDVVGATWWNPRNICTFAKYAATVGAKGMMQTTWIGHFASVKWPLEIHQYIAHVHAAQSFWAVQADEPGAEFDQAADRFIRAALTTWDEAAMPEWADHW</sequence>
<organism evidence="8 9">
    <name type="scientific">Alicyclobacillus fastidiosus</name>
    <dbReference type="NCBI Taxonomy" id="392011"/>
    <lineage>
        <taxon>Bacteria</taxon>
        <taxon>Bacillati</taxon>
        <taxon>Bacillota</taxon>
        <taxon>Bacilli</taxon>
        <taxon>Bacillales</taxon>
        <taxon>Alicyclobacillaceae</taxon>
        <taxon>Alicyclobacillus</taxon>
    </lineage>
</organism>
<dbReference type="InterPro" id="IPR015883">
    <property type="entry name" value="Glyco_hydro_20_cat"/>
</dbReference>
<keyword evidence="4" id="KW-0378">Hydrolase</keyword>
<evidence type="ECO:0000313" key="9">
    <source>
        <dbReference type="Proteomes" id="UP001164761"/>
    </source>
</evidence>
<evidence type="ECO:0000313" key="8">
    <source>
        <dbReference type="EMBL" id="WAH41509.1"/>
    </source>
</evidence>
<evidence type="ECO:0000256" key="5">
    <source>
        <dbReference type="ARBA" id="ARBA00023295"/>
    </source>
</evidence>
<dbReference type="EMBL" id="CP104067">
    <property type="protein sequence ID" value="WAH41509.1"/>
    <property type="molecule type" value="Genomic_DNA"/>
</dbReference>
<dbReference type="Pfam" id="PF00728">
    <property type="entry name" value="Glyco_hydro_20"/>
    <property type="match status" value="1"/>
</dbReference>
<name>A0ABY6ZF30_9BACL</name>
<gene>
    <name evidence="8" type="ORF">NZD89_25255</name>
</gene>
<dbReference type="Proteomes" id="UP001164761">
    <property type="component" value="Chromosome"/>
</dbReference>
<keyword evidence="5" id="KW-0326">Glycosidase</keyword>